<dbReference type="EMBL" id="CP098732">
    <property type="protein sequence ID" value="USE84354.1"/>
    <property type="molecule type" value="Genomic_DNA"/>
</dbReference>
<name>A0AAE9LTI4_9GAMM</name>
<feature type="transmembrane region" description="Helical" evidence="1">
    <location>
        <begin position="115"/>
        <end position="136"/>
    </location>
</feature>
<reference evidence="2" key="1">
    <citation type="submission" date="2022-06" db="EMBL/GenBank/DDBJ databases">
        <title>Isolation, identification and characterization of iprodione-degrading strains in Lhasa, Tibet.</title>
        <authorList>
            <person name="Pan H."/>
        </authorList>
    </citation>
    <scope>NUCLEOTIDE SEQUENCE</scope>
    <source>
        <strain evidence="2">Y-23</strain>
    </source>
</reference>
<dbReference type="AlphaFoldDB" id="A0AAE9LTI4"/>
<keyword evidence="1" id="KW-0812">Transmembrane</keyword>
<dbReference type="Proteomes" id="UP001056716">
    <property type="component" value="Chromosome"/>
</dbReference>
<gene>
    <name evidence="2" type="ORF">M5E07_06020</name>
</gene>
<dbReference type="InterPro" id="IPR010654">
    <property type="entry name" value="Phage_lambda_tail_I"/>
</dbReference>
<proteinExistence type="predicted"/>
<keyword evidence="1" id="KW-1133">Transmembrane helix</keyword>
<organism evidence="2 3">
    <name type="scientific">Acinetobacter tibetensis</name>
    <dbReference type="NCBI Taxonomy" id="2943497"/>
    <lineage>
        <taxon>Bacteria</taxon>
        <taxon>Pseudomonadati</taxon>
        <taxon>Pseudomonadota</taxon>
        <taxon>Gammaproteobacteria</taxon>
        <taxon>Moraxellales</taxon>
        <taxon>Moraxellaceae</taxon>
        <taxon>Acinetobacter</taxon>
    </lineage>
</organism>
<keyword evidence="3" id="KW-1185">Reference proteome</keyword>
<sequence length="193" mass="20388">MLKTIKLYGILAKKFGKQFKLDVANTREAMRALSAQVPGFEKFMLHAHEHGLGFAVYQDKHNISEQEIDMSTEAAVIKIVPKVMGAGGDNGILQIVLGVVLVVAGYFTFGATSAYGMALIGAGAGMVVGGVAQMLMPKVSNTQDNNQDGNKANMGFSGAVTTVAQGNPVPVLRGRREVGGFIVSAGQYPEDQI</sequence>
<evidence type="ECO:0000256" key="1">
    <source>
        <dbReference type="SAM" id="Phobius"/>
    </source>
</evidence>
<feature type="transmembrane region" description="Helical" evidence="1">
    <location>
        <begin position="91"/>
        <end position="109"/>
    </location>
</feature>
<dbReference type="Pfam" id="PF06805">
    <property type="entry name" value="Lambda_tail_I"/>
    <property type="match status" value="1"/>
</dbReference>
<dbReference type="RefSeq" id="WP_252223000.1">
    <property type="nucleotide sequence ID" value="NZ_CP098732.1"/>
</dbReference>
<protein>
    <submittedName>
        <fullName evidence="2">Tail assembly protein</fullName>
    </submittedName>
</protein>
<evidence type="ECO:0000313" key="2">
    <source>
        <dbReference type="EMBL" id="USE84354.1"/>
    </source>
</evidence>
<keyword evidence="1" id="KW-0472">Membrane</keyword>
<dbReference type="KEGG" id="atz:M5E07_06020"/>
<accession>A0AAE9LTI4</accession>
<evidence type="ECO:0000313" key="3">
    <source>
        <dbReference type="Proteomes" id="UP001056716"/>
    </source>
</evidence>